<gene>
    <name evidence="1" type="ORF">PGLA1383_LOCUS15536</name>
    <name evidence="2" type="ORF">PGLA2088_LOCUS33266</name>
</gene>
<evidence type="ECO:0000313" key="3">
    <source>
        <dbReference type="Proteomes" id="UP000626109"/>
    </source>
</evidence>
<dbReference type="Proteomes" id="UP000654075">
    <property type="component" value="Unassembled WGS sequence"/>
</dbReference>
<evidence type="ECO:0000313" key="1">
    <source>
        <dbReference type="EMBL" id="CAE8597084.1"/>
    </source>
</evidence>
<dbReference type="EMBL" id="CAJNNV010009171">
    <property type="protein sequence ID" value="CAE8597084.1"/>
    <property type="molecule type" value="Genomic_DNA"/>
</dbReference>
<dbReference type="EMBL" id="CAJNNW010030820">
    <property type="protein sequence ID" value="CAE8704595.1"/>
    <property type="molecule type" value="Genomic_DNA"/>
</dbReference>
<reference evidence="2" key="1">
    <citation type="submission" date="2021-02" db="EMBL/GenBank/DDBJ databases">
        <authorList>
            <person name="Dougan E. K."/>
            <person name="Rhodes N."/>
            <person name="Thang M."/>
            <person name="Chan C."/>
        </authorList>
    </citation>
    <scope>NUCLEOTIDE SEQUENCE</scope>
</reference>
<comment type="caution">
    <text evidence="2">The sequence shown here is derived from an EMBL/GenBank/DDBJ whole genome shotgun (WGS) entry which is preliminary data.</text>
</comment>
<dbReference type="AlphaFoldDB" id="A0A813KMS7"/>
<protein>
    <submittedName>
        <fullName evidence="2">Uncharacterized protein</fullName>
    </submittedName>
</protein>
<sequence>MLATRLKPRLFNLESHRTRGMAGGGKLLEGTFDEEGAAAGFKAAVSAWRSGRPEPAAEEGRAAAKPAGGPLQVGQAVFVRDYEEQSWTAGVVTSLDPVKVQPKGKEKSFEFLCVQREI</sequence>
<keyword evidence="4" id="KW-1185">Reference proteome</keyword>
<organism evidence="2 3">
    <name type="scientific">Polarella glacialis</name>
    <name type="common">Dinoflagellate</name>
    <dbReference type="NCBI Taxonomy" id="89957"/>
    <lineage>
        <taxon>Eukaryota</taxon>
        <taxon>Sar</taxon>
        <taxon>Alveolata</taxon>
        <taxon>Dinophyceae</taxon>
        <taxon>Suessiales</taxon>
        <taxon>Suessiaceae</taxon>
        <taxon>Polarella</taxon>
    </lineage>
</organism>
<evidence type="ECO:0000313" key="2">
    <source>
        <dbReference type="EMBL" id="CAE8704595.1"/>
    </source>
</evidence>
<accession>A0A813KMS7</accession>
<name>A0A813KMS7_POLGL</name>
<dbReference type="Proteomes" id="UP000626109">
    <property type="component" value="Unassembled WGS sequence"/>
</dbReference>
<evidence type="ECO:0000313" key="4">
    <source>
        <dbReference type="Proteomes" id="UP000654075"/>
    </source>
</evidence>
<proteinExistence type="predicted"/>